<organism evidence="2 3">
    <name type="scientific">Cordyceps javanica</name>
    <dbReference type="NCBI Taxonomy" id="43265"/>
    <lineage>
        <taxon>Eukaryota</taxon>
        <taxon>Fungi</taxon>
        <taxon>Dikarya</taxon>
        <taxon>Ascomycota</taxon>
        <taxon>Pezizomycotina</taxon>
        <taxon>Sordariomycetes</taxon>
        <taxon>Hypocreomycetidae</taxon>
        <taxon>Hypocreales</taxon>
        <taxon>Cordycipitaceae</taxon>
        <taxon>Cordyceps</taxon>
    </lineage>
</organism>
<keyword evidence="1" id="KW-0732">Signal</keyword>
<evidence type="ECO:0000256" key="1">
    <source>
        <dbReference type="SAM" id="SignalP"/>
    </source>
</evidence>
<feature type="chain" id="PRO_5021867703" evidence="1">
    <location>
        <begin position="25"/>
        <end position="149"/>
    </location>
</feature>
<dbReference type="Proteomes" id="UP000315783">
    <property type="component" value="Unassembled WGS sequence"/>
</dbReference>
<feature type="signal peptide" evidence="1">
    <location>
        <begin position="1"/>
        <end position="24"/>
    </location>
</feature>
<dbReference type="AlphaFoldDB" id="A0A545UU36"/>
<comment type="caution">
    <text evidence="2">The sequence shown here is derived from an EMBL/GenBank/DDBJ whole genome shotgun (WGS) entry which is preliminary data.</text>
</comment>
<evidence type="ECO:0000313" key="2">
    <source>
        <dbReference type="EMBL" id="TQV92981.1"/>
    </source>
</evidence>
<accession>A0A545UU36</accession>
<protein>
    <submittedName>
        <fullName evidence="2">Uncharacterized protein</fullName>
    </submittedName>
</protein>
<evidence type="ECO:0000313" key="3">
    <source>
        <dbReference type="Proteomes" id="UP000315783"/>
    </source>
</evidence>
<sequence>MLSAIMSVLKQFVASLILFRTGDTRSLMKPGQKPAQHLLCDHNKGCTESPPSFHSLLYQSRFIAQNVSRMTSETIAEVKDGPVHSCVVPMRPAHCFQCIMYLFQFAEATFWVAFLSYYFSSPKPRYDVFFKLLLCSTTLVGVCGTTTDG</sequence>
<proteinExistence type="predicted"/>
<gene>
    <name evidence="2" type="ORF">IF1G_08284</name>
</gene>
<keyword evidence="3" id="KW-1185">Reference proteome</keyword>
<dbReference type="EMBL" id="SPUK01000013">
    <property type="protein sequence ID" value="TQV92981.1"/>
    <property type="molecule type" value="Genomic_DNA"/>
</dbReference>
<reference evidence="2 3" key="1">
    <citation type="journal article" date="2019" name="Appl. Microbiol. Biotechnol.">
        <title>Genome sequence of Isaria javanica and comparative genome analysis insights into family S53 peptidase evolution in fungal entomopathogens.</title>
        <authorList>
            <person name="Lin R."/>
            <person name="Zhang X."/>
            <person name="Xin B."/>
            <person name="Zou M."/>
            <person name="Gao Y."/>
            <person name="Qin F."/>
            <person name="Hu Q."/>
            <person name="Xie B."/>
            <person name="Cheng X."/>
        </authorList>
    </citation>
    <scope>NUCLEOTIDE SEQUENCE [LARGE SCALE GENOMIC DNA]</scope>
    <source>
        <strain evidence="2 3">IJ1G</strain>
    </source>
</reference>
<name>A0A545UU36_9HYPO</name>